<dbReference type="PANTHER" id="PTHR19963">
    <property type="entry name" value="CCHC-TYPE DOMAIN-CONTAINING PROTEIN"/>
    <property type="match status" value="1"/>
</dbReference>
<evidence type="ECO:0000256" key="2">
    <source>
        <dbReference type="SAM" id="MobiDB-lite"/>
    </source>
</evidence>
<keyword evidence="1" id="KW-0862">Zinc</keyword>
<feature type="region of interest" description="Disordered" evidence="2">
    <location>
        <begin position="172"/>
        <end position="195"/>
    </location>
</feature>
<keyword evidence="1" id="KW-0863">Zinc-finger</keyword>
<keyword evidence="5" id="KW-1185">Reference proteome</keyword>
<evidence type="ECO:0000313" key="5">
    <source>
        <dbReference type="Proteomes" id="UP000507470"/>
    </source>
</evidence>
<dbReference type="AlphaFoldDB" id="A0A6J8E908"/>
<evidence type="ECO:0000256" key="1">
    <source>
        <dbReference type="PROSITE-ProRule" id="PRU00047"/>
    </source>
</evidence>
<dbReference type="OrthoDB" id="6091153at2759"/>
<dbReference type="Gene3D" id="4.10.60.10">
    <property type="entry name" value="Zinc finger, CCHC-type"/>
    <property type="match status" value="1"/>
</dbReference>
<dbReference type="PANTHER" id="PTHR19963:SF30">
    <property type="entry name" value="ENDONUCLEASE_EXONUCLEASE_PHOSPHATASE DOMAIN-CONTAINING PROTEIN"/>
    <property type="match status" value="1"/>
</dbReference>
<dbReference type="InterPro" id="IPR001878">
    <property type="entry name" value="Znf_CCHC"/>
</dbReference>
<feature type="compositionally biased region" description="Low complexity" evidence="2">
    <location>
        <begin position="177"/>
        <end position="195"/>
    </location>
</feature>
<organism evidence="4 5">
    <name type="scientific">Mytilus coruscus</name>
    <name type="common">Sea mussel</name>
    <dbReference type="NCBI Taxonomy" id="42192"/>
    <lineage>
        <taxon>Eukaryota</taxon>
        <taxon>Metazoa</taxon>
        <taxon>Spiralia</taxon>
        <taxon>Lophotrochozoa</taxon>
        <taxon>Mollusca</taxon>
        <taxon>Bivalvia</taxon>
        <taxon>Autobranchia</taxon>
        <taxon>Pteriomorphia</taxon>
        <taxon>Mytilida</taxon>
        <taxon>Mytiloidea</taxon>
        <taxon>Mytilidae</taxon>
        <taxon>Mytilinae</taxon>
        <taxon>Mytilus</taxon>
    </lineage>
</organism>
<evidence type="ECO:0000259" key="3">
    <source>
        <dbReference type="PROSITE" id="PS50158"/>
    </source>
</evidence>
<dbReference type="GO" id="GO:0003676">
    <property type="term" value="F:nucleic acid binding"/>
    <property type="evidence" value="ECO:0007669"/>
    <property type="project" value="InterPro"/>
</dbReference>
<reference evidence="4 5" key="1">
    <citation type="submission" date="2020-06" db="EMBL/GenBank/DDBJ databases">
        <authorList>
            <person name="Li R."/>
            <person name="Bekaert M."/>
        </authorList>
    </citation>
    <scope>NUCLEOTIDE SEQUENCE [LARGE SCALE GENOMIC DNA]</scope>
    <source>
        <strain evidence="5">wild</strain>
    </source>
</reference>
<accession>A0A6J8E908</accession>
<keyword evidence="1" id="KW-0479">Metal-binding</keyword>
<feature type="domain" description="CCHC-type" evidence="3">
    <location>
        <begin position="137"/>
        <end position="152"/>
    </location>
</feature>
<proteinExistence type="predicted"/>
<name>A0A6J8E908_MYTCO</name>
<dbReference type="EMBL" id="CACVKT020008526">
    <property type="protein sequence ID" value="CAC5415985.1"/>
    <property type="molecule type" value="Genomic_DNA"/>
</dbReference>
<dbReference type="Proteomes" id="UP000507470">
    <property type="component" value="Unassembled WGS sequence"/>
</dbReference>
<gene>
    <name evidence="4" type="ORF">MCOR_48632</name>
</gene>
<dbReference type="InterPro" id="IPR036875">
    <property type="entry name" value="Znf_CCHC_sf"/>
</dbReference>
<dbReference type="GO" id="GO:0008270">
    <property type="term" value="F:zinc ion binding"/>
    <property type="evidence" value="ECO:0007669"/>
    <property type="project" value="UniProtKB-KW"/>
</dbReference>
<dbReference type="SUPFAM" id="SSF57756">
    <property type="entry name" value="Retrovirus zinc finger-like domains"/>
    <property type="match status" value="1"/>
</dbReference>
<protein>
    <recommendedName>
        <fullName evidence="3">CCHC-type domain-containing protein</fullName>
    </recommendedName>
</protein>
<evidence type="ECO:0000313" key="4">
    <source>
        <dbReference type="EMBL" id="CAC5415985.1"/>
    </source>
</evidence>
<dbReference type="PROSITE" id="PS50158">
    <property type="entry name" value="ZF_CCHC"/>
    <property type="match status" value="1"/>
</dbReference>
<sequence>MYEVQMNSICRKPGQTLPEMAQEIRRVTRQAYPTAPIEIRDQLAKDCFVRAINDPKMQLSIFQRESKTIDNCVRFGLEYDAFTVDQKKLINEKPATCMLSENNNSAEHDVVTRFAKKSEQMEKLTNNQSQNFSRVMCFHCGNKGHIKKGCRKYEWDKRHNCVQSGKFVPNFDDKMANQNPQSNGTNNNFQRQGNW</sequence>